<dbReference type="Proteomes" id="UP001501510">
    <property type="component" value="Unassembled WGS sequence"/>
</dbReference>
<feature type="transmembrane region" description="Helical" evidence="1">
    <location>
        <begin position="112"/>
        <end position="131"/>
    </location>
</feature>
<dbReference type="Pfam" id="PF02517">
    <property type="entry name" value="Rce1-like"/>
    <property type="match status" value="1"/>
</dbReference>
<feature type="transmembrane region" description="Helical" evidence="1">
    <location>
        <begin position="43"/>
        <end position="63"/>
    </location>
</feature>
<sequence length="278" mass="32128">MNKSTTLIKKHPILSTLILIVFANGITDLPLQNLLYNFMPYEFALMISIIILQMGSFGFFMYIARKLGFSNTFNMNLSKPIKDLWITIPFFLLIIINTSEQMKLKFITDTPIIFILYFFAFLSTGFFEEILFRGIGFNLINNKFGSNTKGFYFSLFLSNFIFGFSHITHLLKGTVPLINFLNQLIYASIVGILFTALYLRCNTLLIPMLLHGLIDITGCTRYLFIKSPQLYLQSLIQTPVSYKDIFSNLLLFLPFLIWALFLLRKAKFNNNNKSKINI</sequence>
<keyword evidence="4" id="KW-1185">Reference proteome</keyword>
<reference evidence="4" key="1">
    <citation type="journal article" date="2019" name="Int. J. Syst. Evol. Microbiol.">
        <title>The Global Catalogue of Microorganisms (GCM) 10K type strain sequencing project: providing services to taxonomists for standard genome sequencing and annotation.</title>
        <authorList>
            <consortium name="The Broad Institute Genomics Platform"/>
            <consortium name="The Broad Institute Genome Sequencing Center for Infectious Disease"/>
            <person name="Wu L."/>
            <person name="Ma J."/>
        </authorList>
    </citation>
    <scope>NUCLEOTIDE SEQUENCE [LARGE SCALE GENOMIC DNA]</scope>
    <source>
        <strain evidence="4">JCM 1407</strain>
    </source>
</reference>
<evidence type="ECO:0000256" key="1">
    <source>
        <dbReference type="SAM" id="Phobius"/>
    </source>
</evidence>
<dbReference type="InterPro" id="IPR003675">
    <property type="entry name" value="Rce1/LyrA-like_dom"/>
</dbReference>
<proteinExistence type="predicted"/>
<gene>
    <name evidence="3" type="ORF">GCM10008906_23950</name>
</gene>
<keyword evidence="1" id="KW-0812">Transmembrane</keyword>
<evidence type="ECO:0000313" key="4">
    <source>
        <dbReference type="Proteomes" id="UP001501510"/>
    </source>
</evidence>
<organism evidence="3 4">
    <name type="scientific">Clostridium oceanicum</name>
    <dbReference type="NCBI Taxonomy" id="1543"/>
    <lineage>
        <taxon>Bacteria</taxon>
        <taxon>Bacillati</taxon>
        <taxon>Bacillota</taxon>
        <taxon>Clostridia</taxon>
        <taxon>Eubacteriales</taxon>
        <taxon>Clostridiaceae</taxon>
        <taxon>Clostridium</taxon>
    </lineage>
</organism>
<feature type="transmembrane region" description="Helical" evidence="1">
    <location>
        <begin position="177"/>
        <end position="199"/>
    </location>
</feature>
<feature type="domain" description="CAAX prenyl protease 2/Lysostaphin resistance protein A-like" evidence="2">
    <location>
        <begin position="113"/>
        <end position="216"/>
    </location>
</feature>
<feature type="transmembrane region" description="Helical" evidence="1">
    <location>
        <begin position="84"/>
        <end position="100"/>
    </location>
</feature>
<protein>
    <recommendedName>
        <fullName evidence="2">CAAX prenyl protease 2/Lysostaphin resistance protein A-like domain-containing protein</fullName>
    </recommendedName>
</protein>
<dbReference type="EMBL" id="BAAACG010000010">
    <property type="protein sequence ID" value="GAA0741998.1"/>
    <property type="molecule type" value="Genomic_DNA"/>
</dbReference>
<feature type="transmembrane region" description="Helical" evidence="1">
    <location>
        <begin position="12"/>
        <end position="31"/>
    </location>
</feature>
<name>A0ABP3UX54_9CLOT</name>
<accession>A0ABP3UX54</accession>
<keyword evidence="1" id="KW-1133">Transmembrane helix</keyword>
<evidence type="ECO:0000313" key="3">
    <source>
        <dbReference type="EMBL" id="GAA0741998.1"/>
    </source>
</evidence>
<keyword evidence="1" id="KW-0472">Membrane</keyword>
<feature type="transmembrane region" description="Helical" evidence="1">
    <location>
        <begin position="204"/>
        <end position="225"/>
    </location>
</feature>
<dbReference type="RefSeq" id="WP_343761868.1">
    <property type="nucleotide sequence ID" value="NZ_BAAACG010000010.1"/>
</dbReference>
<feature type="transmembrane region" description="Helical" evidence="1">
    <location>
        <begin position="245"/>
        <end position="263"/>
    </location>
</feature>
<evidence type="ECO:0000259" key="2">
    <source>
        <dbReference type="Pfam" id="PF02517"/>
    </source>
</evidence>
<comment type="caution">
    <text evidence="3">The sequence shown here is derived from an EMBL/GenBank/DDBJ whole genome shotgun (WGS) entry which is preliminary data.</text>
</comment>
<feature type="transmembrane region" description="Helical" evidence="1">
    <location>
        <begin position="151"/>
        <end position="171"/>
    </location>
</feature>